<evidence type="ECO:0000313" key="2">
    <source>
        <dbReference type="EMBL" id="CAI4015909.1"/>
    </source>
</evidence>
<dbReference type="OrthoDB" id="427125at2759"/>
<feature type="region of interest" description="Disordered" evidence="1">
    <location>
        <begin position="1"/>
        <end position="31"/>
    </location>
</feature>
<comment type="caution">
    <text evidence="2">The sequence shown here is derived from an EMBL/GenBank/DDBJ whole genome shotgun (WGS) entry which is preliminary data.</text>
</comment>
<keyword evidence="4" id="KW-1185">Reference proteome</keyword>
<dbReference type="EMBL" id="CAMXCT030006557">
    <property type="protein sequence ID" value="CAL4803221.1"/>
    <property type="molecule type" value="Genomic_DNA"/>
</dbReference>
<feature type="compositionally biased region" description="Basic and acidic residues" evidence="1">
    <location>
        <begin position="19"/>
        <end position="30"/>
    </location>
</feature>
<dbReference type="Proteomes" id="UP001152797">
    <property type="component" value="Unassembled WGS sequence"/>
</dbReference>
<evidence type="ECO:0000313" key="4">
    <source>
        <dbReference type="Proteomes" id="UP001152797"/>
    </source>
</evidence>
<name>A0A9P1DT66_9DINO</name>
<evidence type="ECO:0000313" key="3">
    <source>
        <dbReference type="EMBL" id="CAL4803221.1"/>
    </source>
</evidence>
<dbReference type="AlphaFoldDB" id="A0A9P1DT66"/>
<proteinExistence type="predicted"/>
<evidence type="ECO:0000256" key="1">
    <source>
        <dbReference type="SAM" id="MobiDB-lite"/>
    </source>
</evidence>
<organism evidence="2">
    <name type="scientific">Cladocopium goreaui</name>
    <dbReference type="NCBI Taxonomy" id="2562237"/>
    <lineage>
        <taxon>Eukaryota</taxon>
        <taxon>Sar</taxon>
        <taxon>Alveolata</taxon>
        <taxon>Dinophyceae</taxon>
        <taxon>Suessiales</taxon>
        <taxon>Symbiodiniaceae</taxon>
        <taxon>Cladocopium</taxon>
    </lineage>
</organism>
<accession>A0A9P1DT66</accession>
<protein>
    <submittedName>
        <fullName evidence="3">Protein fem-1-like B</fullName>
    </submittedName>
</protein>
<reference evidence="2" key="1">
    <citation type="submission" date="2022-10" db="EMBL/GenBank/DDBJ databases">
        <authorList>
            <person name="Chen Y."/>
            <person name="Dougan E. K."/>
            <person name="Chan C."/>
            <person name="Rhodes N."/>
            <person name="Thang M."/>
        </authorList>
    </citation>
    <scope>NUCLEOTIDE SEQUENCE</scope>
</reference>
<reference evidence="3 4" key="2">
    <citation type="submission" date="2024-05" db="EMBL/GenBank/DDBJ databases">
        <authorList>
            <person name="Chen Y."/>
            <person name="Shah S."/>
            <person name="Dougan E. K."/>
            <person name="Thang M."/>
            <person name="Chan C."/>
        </authorList>
    </citation>
    <scope>NUCLEOTIDE SEQUENCE [LARGE SCALE GENOMIC DNA]</scope>
</reference>
<dbReference type="EMBL" id="CAMXCT010006557">
    <property type="protein sequence ID" value="CAI4015909.1"/>
    <property type="molecule type" value="Genomic_DNA"/>
</dbReference>
<gene>
    <name evidence="2" type="ORF">C1SCF055_LOCUS40708</name>
</gene>
<sequence length="244" mass="27686">MAQEVSKGEALLAKVGKKRNSDGLRPHEVNPEILPALPPVRQKDGKEMSYPGLYQVTTGVVPVKGVPHISGQGLGLLKGGHRFFAVPYNINGYEWLRLEKEDVPPPLFAAIDKSKEKLNKLEEMYWKSVPSLVSSKPSLYSEPALWIRNEVKTLTLLRHGRIQRSKTSVDLPKDVLRSMERMQNASASMIRRFKEPLQNRELKDWVRCGGGAWTNFSEYGLFRPPNDNCGRWRQLEDRPLRGNG</sequence>
<dbReference type="EMBL" id="CAMXCT020006557">
    <property type="protein sequence ID" value="CAL1169284.1"/>
    <property type="molecule type" value="Genomic_DNA"/>
</dbReference>